<dbReference type="InterPro" id="IPR011990">
    <property type="entry name" value="TPR-like_helical_dom_sf"/>
</dbReference>
<feature type="repeat" description="PPR" evidence="3">
    <location>
        <begin position="9"/>
        <end position="43"/>
    </location>
</feature>
<dbReference type="Proteomes" id="UP000554482">
    <property type="component" value="Unassembled WGS sequence"/>
</dbReference>
<dbReference type="OrthoDB" id="1810338at2759"/>
<comment type="similarity">
    <text evidence="1">Belongs to the PPR family. P subfamily.</text>
</comment>
<name>A0A7J6VZV3_THATH</name>
<sequence>MKLCGFKPRVRAYNVLLRGFFRKGLLSLADKLLEEMCEMGIARNQQTYELLLVYNIRAGRLEGTWSLMGEMKQQAFVLSSCIYSKIIGLYRDNGLWKKAIDMI</sequence>
<evidence type="ECO:0000313" key="4">
    <source>
        <dbReference type="EMBL" id="KAF5190078.1"/>
    </source>
</evidence>
<comment type="caution">
    <text evidence="4">The sequence shown here is derived from an EMBL/GenBank/DDBJ whole genome shotgun (WGS) entry which is preliminary data.</text>
</comment>
<dbReference type="GO" id="GO:0010019">
    <property type="term" value="P:chloroplast-nucleus signaling pathway"/>
    <property type="evidence" value="ECO:0007669"/>
    <property type="project" value="TreeGrafter"/>
</dbReference>
<protein>
    <submittedName>
        <fullName evidence="4">Pentatricopeptide repeat-containing protein crp1-like protein</fullName>
    </submittedName>
</protein>
<evidence type="ECO:0000313" key="5">
    <source>
        <dbReference type="Proteomes" id="UP000554482"/>
    </source>
</evidence>
<dbReference type="GO" id="GO:0009507">
    <property type="term" value="C:chloroplast"/>
    <property type="evidence" value="ECO:0007669"/>
    <property type="project" value="TreeGrafter"/>
</dbReference>
<dbReference type="AlphaFoldDB" id="A0A7J6VZV3"/>
<gene>
    <name evidence="4" type="ORF">FRX31_020337</name>
</gene>
<proteinExistence type="inferred from homology"/>
<dbReference type="Pfam" id="PF13041">
    <property type="entry name" value="PPR_2"/>
    <property type="match status" value="1"/>
</dbReference>
<dbReference type="Gene3D" id="1.25.40.10">
    <property type="entry name" value="Tetratricopeptide repeat domain"/>
    <property type="match status" value="1"/>
</dbReference>
<evidence type="ECO:0000256" key="2">
    <source>
        <dbReference type="ARBA" id="ARBA00022737"/>
    </source>
</evidence>
<dbReference type="GO" id="GO:0031930">
    <property type="term" value="P:mitochondria-nucleus signaling pathway"/>
    <property type="evidence" value="ECO:0007669"/>
    <property type="project" value="TreeGrafter"/>
</dbReference>
<keyword evidence="5" id="KW-1185">Reference proteome</keyword>
<dbReference type="PANTHER" id="PTHR47936">
    <property type="entry name" value="PPR_LONG DOMAIN-CONTAINING PROTEIN"/>
    <property type="match status" value="1"/>
</dbReference>
<dbReference type="EMBL" id="JABWDY010024654">
    <property type="protein sequence ID" value="KAF5190078.1"/>
    <property type="molecule type" value="Genomic_DNA"/>
</dbReference>
<organism evidence="4 5">
    <name type="scientific">Thalictrum thalictroides</name>
    <name type="common">Rue-anemone</name>
    <name type="synonym">Anemone thalictroides</name>
    <dbReference type="NCBI Taxonomy" id="46969"/>
    <lineage>
        <taxon>Eukaryota</taxon>
        <taxon>Viridiplantae</taxon>
        <taxon>Streptophyta</taxon>
        <taxon>Embryophyta</taxon>
        <taxon>Tracheophyta</taxon>
        <taxon>Spermatophyta</taxon>
        <taxon>Magnoliopsida</taxon>
        <taxon>Ranunculales</taxon>
        <taxon>Ranunculaceae</taxon>
        <taxon>Thalictroideae</taxon>
        <taxon>Thalictrum</taxon>
    </lineage>
</organism>
<dbReference type="PROSITE" id="PS51375">
    <property type="entry name" value="PPR"/>
    <property type="match status" value="1"/>
</dbReference>
<dbReference type="InterPro" id="IPR002885">
    <property type="entry name" value="PPR_rpt"/>
</dbReference>
<evidence type="ECO:0000256" key="1">
    <source>
        <dbReference type="ARBA" id="ARBA00007626"/>
    </source>
</evidence>
<dbReference type="PANTHER" id="PTHR47936:SF1">
    <property type="entry name" value="PENTATRICOPEPTIDE REPEAT-CONTAINING PROTEIN GUN1, CHLOROPLASTIC"/>
    <property type="match status" value="1"/>
</dbReference>
<reference evidence="4 5" key="1">
    <citation type="submission" date="2020-06" db="EMBL/GenBank/DDBJ databases">
        <title>Transcriptomic and genomic resources for Thalictrum thalictroides and T. hernandezii: Facilitating candidate gene discovery in an emerging model plant lineage.</title>
        <authorList>
            <person name="Arias T."/>
            <person name="Riano-Pachon D.M."/>
            <person name="Di Stilio V.S."/>
        </authorList>
    </citation>
    <scope>NUCLEOTIDE SEQUENCE [LARGE SCALE GENOMIC DNA]</scope>
    <source>
        <strain evidence="5">cv. WT478/WT964</strain>
        <tissue evidence="4">Leaves</tissue>
    </source>
</reference>
<keyword evidence="2" id="KW-0677">Repeat</keyword>
<dbReference type="NCBIfam" id="TIGR00756">
    <property type="entry name" value="PPR"/>
    <property type="match status" value="1"/>
</dbReference>
<accession>A0A7J6VZV3</accession>
<evidence type="ECO:0000256" key="3">
    <source>
        <dbReference type="PROSITE-ProRule" id="PRU00708"/>
    </source>
</evidence>